<proteinExistence type="predicted"/>
<gene>
    <name evidence="1" type="ORF">ACFPFU_10230</name>
</gene>
<sequence length="163" mass="18214">MIKRPMNEAITHLFDEEVQMTGLVEYGVSWKDITSGKISPPAEGARFDLSFEGDLIGERVKGKIKGVDYLEFRADGCMRLNIQATVITHDGECIALHEEGLMTLNKQDGPADLYLNMTFKTHSKKYNWLNKANVWAIGQVDMDKATATVSAYGNSKLPIMELN</sequence>
<evidence type="ECO:0000313" key="1">
    <source>
        <dbReference type="EMBL" id="MFC4872067.1"/>
    </source>
</evidence>
<name>A0ABV9T0Q2_9BACT</name>
<dbReference type="RefSeq" id="WP_377064137.1">
    <property type="nucleotide sequence ID" value="NZ_JBHSJJ010000005.1"/>
</dbReference>
<comment type="caution">
    <text evidence="1">The sequence shown here is derived from an EMBL/GenBank/DDBJ whole genome shotgun (WGS) entry which is preliminary data.</text>
</comment>
<dbReference type="Pfam" id="PF11578">
    <property type="entry name" value="DUF3237"/>
    <property type="match status" value="1"/>
</dbReference>
<dbReference type="Gene3D" id="2.40.160.20">
    <property type="match status" value="1"/>
</dbReference>
<protein>
    <submittedName>
        <fullName evidence="1">DUF3237 family protein</fullName>
    </submittedName>
</protein>
<evidence type="ECO:0000313" key="2">
    <source>
        <dbReference type="Proteomes" id="UP001595818"/>
    </source>
</evidence>
<dbReference type="Proteomes" id="UP001595818">
    <property type="component" value="Unassembled WGS sequence"/>
</dbReference>
<reference evidence="2" key="1">
    <citation type="journal article" date="2019" name="Int. J. Syst. Evol. Microbiol.">
        <title>The Global Catalogue of Microorganisms (GCM) 10K type strain sequencing project: providing services to taxonomists for standard genome sequencing and annotation.</title>
        <authorList>
            <consortium name="The Broad Institute Genomics Platform"/>
            <consortium name="The Broad Institute Genome Sequencing Center for Infectious Disease"/>
            <person name="Wu L."/>
            <person name="Ma J."/>
        </authorList>
    </citation>
    <scope>NUCLEOTIDE SEQUENCE [LARGE SCALE GENOMIC DNA]</scope>
    <source>
        <strain evidence="2">CGMCC 4.7466</strain>
    </source>
</reference>
<accession>A0ABV9T0Q2</accession>
<organism evidence="1 2">
    <name type="scientific">Negadavirga shengliensis</name>
    <dbReference type="NCBI Taxonomy" id="1389218"/>
    <lineage>
        <taxon>Bacteria</taxon>
        <taxon>Pseudomonadati</taxon>
        <taxon>Bacteroidota</taxon>
        <taxon>Cytophagia</taxon>
        <taxon>Cytophagales</taxon>
        <taxon>Cyclobacteriaceae</taxon>
        <taxon>Negadavirga</taxon>
    </lineage>
</organism>
<dbReference type="EMBL" id="JBHSJJ010000005">
    <property type="protein sequence ID" value="MFC4872067.1"/>
    <property type="molecule type" value="Genomic_DNA"/>
</dbReference>
<keyword evidence="2" id="KW-1185">Reference proteome</keyword>